<keyword evidence="3" id="KW-1185">Reference proteome</keyword>
<proteinExistence type="predicted"/>
<evidence type="ECO:0000313" key="3">
    <source>
        <dbReference type="Proteomes" id="UP001276564"/>
    </source>
</evidence>
<sequence>MYSMQLDKISEAISHFIGMFEISVEEARQLKSYDEFKIAEAVKEETPDLPNTNINIKAPYTLDDFDPHVPYMGLKAELVPNTVGSSFWYTPPEIPNAGPLHSGHHLFHIPHLPGAGGHLVLPDIEPPGAVAAYINQEIRLSDNDYVSAGGHGLTFTPAIDDGSHLAFLMNKAAEVSPLDDLAMPGSGEEMANTVITAGERIAAYADSFDGDATLFVLHPDTASGPIAGIYVNGQLVDEADAPKAEDHLNILKEQQQDNEAASDGPDKHDYNTPPDSSDFMSGWGNGLLNPCVELDTGGNTLVNSAVLTNNWTTTSVVAAVGDSYEINAIIQINAYCDSDAAGPSLNGWTLDNAADACFNIAAFKHIDPSAGNEAPTPADGFPAAWVVTQVTGDLIIMSWLQQYSFMMDNDTSILSSSGVRTMVSTGDNTAINDMSISELGHYYDLIIIGGNIYDANIIHQLNLLIDNDLIGAVDGFETSGGGSYSTAGNLLWNDATIINVGGQNQFEALPASYLKAAHDMAAGKDDDPGDILKDPAFHGLGHLRVLYISGDLINMQYVSQTNVLGDSDQVALAMNQLVAHPEAEWTITTGGNQVANFAGIIDVDGTDKTYVGGEHYTHEILIQADIISCDPELGGQNPDALVNEAVAFLADDLTDDAAQVDHAIAPTPDHVQADGVQTILA</sequence>
<comment type="caution">
    <text evidence="2">The sequence shown here is derived from an EMBL/GenBank/DDBJ whole genome shotgun (WGS) entry which is preliminary data.</text>
</comment>
<dbReference type="RefSeq" id="WP_320321392.1">
    <property type="nucleotide sequence ID" value="NZ_JAVIIP010000013.1"/>
</dbReference>
<reference evidence="2 3" key="1">
    <citation type="submission" date="2023-08" db="EMBL/GenBank/DDBJ databases">
        <title>Implementing the SeqCode for naming new Mesorhizobium species isolated from Vachellia karroo root nodules.</title>
        <authorList>
            <person name="Van Lill M."/>
        </authorList>
    </citation>
    <scope>NUCLEOTIDE SEQUENCE [LARGE SCALE GENOMIC DNA]</scope>
    <source>
        <strain evidence="2 3">VK4B</strain>
    </source>
</reference>
<feature type="region of interest" description="Disordered" evidence="1">
    <location>
        <begin position="256"/>
        <end position="279"/>
    </location>
</feature>
<evidence type="ECO:0000313" key="2">
    <source>
        <dbReference type="EMBL" id="MDX8540374.1"/>
    </source>
</evidence>
<dbReference type="Proteomes" id="UP001276564">
    <property type="component" value="Unassembled WGS sequence"/>
</dbReference>
<evidence type="ECO:0000256" key="1">
    <source>
        <dbReference type="SAM" id="MobiDB-lite"/>
    </source>
</evidence>
<organism evidence="2 3">
    <name type="scientific">Mesorhizobium abyssinicae</name>
    <dbReference type="NCBI Taxonomy" id="1209958"/>
    <lineage>
        <taxon>Bacteria</taxon>
        <taxon>Pseudomonadati</taxon>
        <taxon>Pseudomonadota</taxon>
        <taxon>Alphaproteobacteria</taxon>
        <taxon>Hyphomicrobiales</taxon>
        <taxon>Phyllobacteriaceae</taxon>
        <taxon>Mesorhizobium</taxon>
    </lineage>
</organism>
<gene>
    <name evidence="2" type="ORF">RFM23_22395</name>
</gene>
<protein>
    <submittedName>
        <fullName evidence="2">Type I secretion protein</fullName>
    </submittedName>
</protein>
<dbReference type="EMBL" id="JAVIIP010000013">
    <property type="protein sequence ID" value="MDX8540374.1"/>
    <property type="molecule type" value="Genomic_DNA"/>
</dbReference>
<accession>A0ABU5ASU0</accession>
<name>A0ABU5ASU0_9HYPH</name>